<name>A0A0H3PP56_HAEI3</name>
<dbReference type="InterPro" id="IPR001932">
    <property type="entry name" value="PPM-type_phosphatase-like_dom"/>
</dbReference>
<reference evidence="5" key="2">
    <citation type="submission" date="2021-11" db="EMBL/GenBank/DDBJ databases">
        <authorList>
            <person name="Riesbeck K."/>
        </authorList>
    </citation>
    <scope>NUCLEOTIDE SEQUENCE [LARGE SCALE GENOMIC DNA]</scope>
</reference>
<reference evidence="2" key="3">
    <citation type="submission" date="2024-01" db="EMBL/GenBank/DDBJ databases">
        <authorList>
            <person name="Riesbeck K."/>
        </authorList>
    </citation>
    <scope>NUCLEOTIDE SEQUENCE</scope>
    <source>
        <strain evidence="2">3655</strain>
    </source>
</reference>
<evidence type="ECO:0000313" key="3">
    <source>
        <dbReference type="EMBL" id="EDJ93654.1"/>
    </source>
</evidence>
<feature type="domain" description="PPM-type phosphatase" evidence="1">
    <location>
        <begin position="186"/>
        <end position="427"/>
    </location>
</feature>
<dbReference type="Proteomes" id="UP000837958">
    <property type="component" value="Chromosome"/>
</dbReference>
<evidence type="ECO:0000313" key="2">
    <source>
        <dbReference type="EMBL" id="CAH0450080.1"/>
    </source>
</evidence>
<dbReference type="RefSeq" id="WP_005655707.1">
    <property type="nucleotide sequence ID" value="NZ_AAZF01000001.1"/>
</dbReference>
<dbReference type="Pfam" id="PF13672">
    <property type="entry name" value="PP2C_2"/>
    <property type="match status" value="1"/>
</dbReference>
<organism evidence="3 4">
    <name type="scientific">Haemophilus influenzae (strain NTHi 3655)</name>
    <dbReference type="NCBI Taxonomy" id="375177"/>
    <lineage>
        <taxon>Bacteria</taxon>
        <taxon>Pseudomonadati</taxon>
        <taxon>Pseudomonadota</taxon>
        <taxon>Gammaproteobacteria</taxon>
        <taxon>Pasteurellales</taxon>
        <taxon>Pasteurellaceae</taxon>
        <taxon>Haemophilus</taxon>
    </lineage>
</organism>
<dbReference type="EMBL" id="AAZF01000001">
    <property type="protein sequence ID" value="EDJ93654.1"/>
    <property type="molecule type" value="Genomic_DNA"/>
</dbReference>
<dbReference type="SUPFAM" id="SSF81606">
    <property type="entry name" value="PP2C-like"/>
    <property type="match status" value="1"/>
</dbReference>
<protein>
    <submittedName>
        <fullName evidence="2">Protein phosphatase 2C domain-containing protein</fullName>
    </submittedName>
</protein>
<dbReference type="Proteomes" id="UP000003185">
    <property type="component" value="Unassembled WGS sequence"/>
</dbReference>
<evidence type="ECO:0000259" key="1">
    <source>
        <dbReference type="Pfam" id="PF13672"/>
    </source>
</evidence>
<accession>A0A0H3PP56</accession>
<reference evidence="3 4" key="1">
    <citation type="journal article" date="2007" name="Genome Biol.">
        <title>Characterization and modeling of the Haemophilus influenzae core and supragenomes based on the complete genomic sequences of Rd and 12 clinical nontypeable strains.</title>
        <authorList>
            <person name="Hogg J.S."/>
            <person name="Hu F.Z."/>
            <person name="Janto B."/>
            <person name="Boissy R."/>
            <person name="Hayes J."/>
            <person name="Keefe R."/>
            <person name="Post J.C."/>
            <person name="Ehrlich G.D."/>
        </authorList>
    </citation>
    <scope>NUCLEOTIDE SEQUENCE [LARGE SCALE GENOMIC DNA]</scope>
    <source>
        <strain evidence="3">3655</strain>
        <strain evidence="4">NTHi 3655</strain>
    </source>
</reference>
<dbReference type="AlphaFoldDB" id="A0A0H3PP56"/>
<gene>
    <name evidence="3" type="ORF">CGSHi3655_07179</name>
    <name evidence="2" type="ORF">KRLU3655_LOCUS156</name>
</gene>
<dbReference type="EMBL" id="OV040719">
    <property type="protein sequence ID" value="CAH0450080.1"/>
    <property type="molecule type" value="Genomic_DNA"/>
</dbReference>
<dbReference type="InterPro" id="IPR036457">
    <property type="entry name" value="PPM-type-like_dom_sf"/>
</dbReference>
<dbReference type="Gene3D" id="3.60.40.10">
    <property type="entry name" value="PPM-type phosphatase domain"/>
    <property type="match status" value="1"/>
</dbReference>
<sequence>MNATEQLEKIKSWLNQADEKYLDAFASQNQTLISHICEIWQRFQEAKNITSLENNMLTIQPTETTPVYKKELIITLPNAKQDEPYFYQKTNDFPTIQSLKVEEGLGLAWNVEAQALDGVPIKSGEFLLTFQLTDGNTAHSTLFINPNPKYLWKNIPSDKNSRFWKPDCASSQISTDLGQLIAARMRGRTHAMKGTCCDDDFTIGYHEKSKFHFIAVADGAGSAEFSRQGSKLAVEAAKDKFFELLNIEGKDYQKLSQKNEQEIAYITKVMFKEAVQAAYLAQETAAKDYVIEQKSLSCTLLLAFTLPLINGKWFTACYWVGDGAAAIFDTAIQKIKLLGEVDSGQYSGETQFLTLAEANAEKITARIYTDIRDYPPILILMTDGVSDPKFHSDVQLNTFEAWQTFWQELREPLQKEQPEKALEEWLDFFSKGEHDDRTLAIFIPQSEWQGMTYTSMSNEILKEESSIVNEIVLQATEHNQEFANKEVRTTNITQNNETKTITLQKASDVQVQKELSNE</sequence>
<evidence type="ECO:0000313" key="4">
    <source>
        <dbReference type="Proteomes" id="UP000003185"/>
    </source>
</evidence>
<proteinExistence type="predicted"/>
<evidence type="ECO:0000313" key="5">
    <source>
        <dbReference type="Proteomes" id="UP000837958"/>
    </source>
</evidence>